<feature type="domain" description="TGS" evidence="4">
    <location>
        <begin position="297"/>
        <end position="373"/>
    </location>
</feature>
<dbReference type="SUPFAM" id="SSF81271">
    <property type="entry name" value="TGS-like"/>
    <property type="match status" value="1"/>
</dbReference>
<dbReference type="InterPro" id="IPR004095">
    <property type="entry name" value="TGS"/>
</dbReference>
<dbReference type="Pfam" id="PF01926">
    <property type="entry name" value="MMR_HSR1"/>
    <property type="match status" value="1"/>
</dbReference>
<dbReference type="InterPro" id="IPR031662">
    <property type="entry name" value="GTP-binding_2"/>
</dbReference>
<dbReference type="EMBL" id="BRXY01000165">
    <property type="protein sequence ID" value="GMH73219.1"/>
    <property type="molecule type" value="Genomic_DNA"/>
</dbReference>
<dbReference type="PROSITE" id="PS51710">
    <property type="entry name" value="G_OBG"/>
    <property type="match status" value="1"/>
</dbReference>
<dbReference type="InterPro" id="IPR006074">
    <property type="entry name" value="GTP1-OBG_CS"/>
</dbReference>
<evidence type="ECO:0000256" key="2">
    <source>
        <dbReference type="ARBA" id="ARBA00023134"/>
    </source>
</evidence>
<reference evidence="6" key="1">
    <citation type="journal article" date="2023" name="Commun. Biol.">
        <title>Genome analysis of Parmales, the sister group of diatoms, reveals the evolutionary specialization of diatoms from phago-mixotrophs to photoautotrophs.</title>
        <authorList>
            <person name="Ban H."/>
            <person name="Sato S."/>
            <person name="Yoshikawa S."/>
            <person name="Yamada K."/>
            <person name="Nakamura Y."/>
            <person name="Ichinomiya M."/>
            <person name="Sato N."/>
            <person name="Blanc-Mathieu R."/>
            <person name="Endo H."/>
            <person name="Kuwata A."/>
            <person name="Ogata H."/>
        </authorList>
    </citation>
    <scope>NUCLEOTIDE SEQUENCE [LARGE SCALE GENOMIC DNA]</scope>
    <source>
        <strain evidence="6">NIES 3701</strain>
    </source>
</reference>
<evidence type="ECO:0000313" key="6">
    <source>
        <dbReference type="Proteomes" id="UP001165085"/>
    </source>
</evidence>
<dbReference type="InterPro" id="IPR027417">
    <property type="entry name" value="P-loop_NTPase"/>
</dbReference>
<evidence type="ECO:0000256" key="1">
    <source>
        <dbReference type="ARBA" id="ARBA00022741"/>
    </source>
</evidence>
<dbReference type="InterPro" id="IPR045001">
    <property type="entry name" value="DRG"/>
</dbReference>
<accession>A0A9W7E9F8</accession>
<dbReference type="SUPFAM" id="SSF52540">
    <property type="entry name" value="P-loop containing nucleoside triphosphate hydrolases"/>
    <property type="match status" value="1"/>
</dbReference>
<dbReference type="PRINTS" id="PR00326">
    <property type="entry name" value="GTP1OBG"/>
</dbReference>
<comment type="caution">
    <text evidence="5">The sequence shown here is derived from an EMBL/GenBank/DDBJ whole genome shotgun (WGS) entry which is preliminary data.</text>
</comment>
<dbReference type="Gene3D" id="3.10.20.30">
    <property type="match status" value="1"/>
</dbReference>
<name>A0A9W7E9F8_9STRA</name>
<dbReference type="InterPro" id="IPR031167">
    <property type="entry name" value="G_OBG"/>
</dbReference>
<dbReference type="NCBIfam" id="TIGR00231">
    <property type="entry name" value="small_GTP"/>
    <property type="match status" value="1"/>
</dbReference>
<evidence type="ECO:0000313" key="5">
    <source>
        <dbReference type="EMBL" id="GMH73219.1"/>
    </source>
</evidence>
<keyword evidence="6" id="KW-1185">Reference proteome</keyword>
<dbReference type="InterPro" id="IPR012676">
    <property type="entry name" value="TGS-like"/>
</dbReference>
<dbReference type="CDD" id="cd17230">
    <property type="entry name" value="TGS_DRG1"/>
    <property type="match status" value="1"/>
</dbReference>
<dbReference type="GO" id="GO:0003924">
    <property type="term" value="F:GTPase activity"/>
    <property type="evidence" value="ECO:0007669"/>
    <property type="project" value="InterPro"/>
</dbReference>
<dbReference type="CDD" id="cd01896">
    <property type="entry name" value="DRG"/>
    <property type="match status" value="1"/>
</dbReference>
<proteinExistence type="predicted"/>
<dbReference type="PANTHER" id="PTHR43127">
    <property type="entry name" value="DEVELOPMENTALLY-REGULATED GTP-BINDING PROTEIN 2"/>
    <property type="match status" value="1"/>
</dbReference>
<dbReference type="Pfam" id="PF02824">
    <property type="entry name" value="TGS"/>
    <property type="match status" value="1"/>
</dbReference>
<organism evidence="5 6">
    <name type="scientific">Triparma strigata</name>
    <dbReference type="NCBI Taxonomy" id="1606541"/>
    <lineage>
        <taxon>Eukaryota</taxon>
        <taxon>Sar</taxon>
        <taxon>Stramenopiles</taxon>
        <taxon>Ochrophyta</taxon>
        <taxon>Bolidophyceae</taxon>
        <taxon>Parmales</taxon>
        <taxon>Triparmaceae</taxon>
        <taxon>Triparma</taxon>
    </lineage>
</organism>
<dbReference type="FunFam" id="3.10.20.30:FF:000003">
    <property type="entry name" value="Developmentally-regulated GTP-binding protein 1"/>
    <property type="match status" value="1"/>
</dbReference>
<keyword evidence="2" id="KW-0342">GTP-binding</keyword>
<dbReference type="InterPro" id="IPR012675">
    <property type="entry name" value="Beta-grasp_dom_sf"/>
</dbReference>
<evidence type="ECO:0000259" key="4">
    <source>
        <dbReference type="PROSITE" id="PS51880"/>
    </source>
</evidence>
<gene>
    <name evidence="5" type="ORF">TrST_g7038</name>
</gene>
<keyword evidence="1" id="KW-0547">Nucleotide-binding</keyword>
<dbReference type="InterPro" id="IPR006073">
    <property type="entry name" value="GTP-bd"/>
</dbReference>
<dbReference type="OrthoDB" id="603at2759"/>
<feature type="domain" description="OBG-type G" evidence="3">
    <location>
        <begin position="71"/>
        <end position="297"/>
    </location>
</feature>
<dbReference type="Gene3D" id="3.40.50.300">
    <property type="entry name" value="P-loop containing nucleotide triphosphate hydrolases"/>
    <property type="match status" value="2"/>
</dbReference>
<evidence type="ECO:0000259" key="3">
    <source>
        <dbReference type="PROSITE" id="PS51710"/>
    </source>
</evidence>
<dbReference type="PROSITE" id="PS00905">
    <property type="entry name" value="GTP1_OBG"/>
    <property type="match status" value="1"/>
</dbReference>
<dbReference type="PROSITE" id="PS51880">
    <property type="entry name" value="TGS"/>
    <property type="match status" value="1"/>
</dbReference>
<dbReference type="GO" id="GO:0005525">
    <property type="term" value="F:GTP binding"/>
    <property type="evidence" value="ECO:0007669"/>
    <property type="project" value="UniProtKB-KW"/>
</dbReference>
<dbReference type="InterPro" id="IPR005225">
    <property type="entry name" value="Small_GTP-bd"/>
</dbReference>
<dbReference type="Proteomes" id="UP001165085">
    <property type="component" value="Unassembled WGS sequence"/>
</dbReference>
<protein>
    <submittedName>
        <fullName evidence="5">Uncharacterized protein</fullName>
    </submittedName>
</protein>
<dbReference type="AlphaFoldDB" id="A0A9W7E9F8"/>
<sequence>MSSNADIQAKIDEIEAEMARTQKNKATNYHLGTLKAKIAKLKSELLNGPGGKSSGSKDAGRGFEVSKSGDTRVGLVGFPSVGKSTLLTTLTGTASEAAAYEFTTLTCIPGTMDYRGARIQVLDLPGIIEGAADGKGRGRQVISTARTCNMILIVLDSAKPVTHKKLIESELFNFGIRINQKPPNVKYTQGQAGGVSYQEVCLQTKGMNSEVAKMVLKEYRVSCCEVILREDITVDQFIDVIEGNRTYMPVLYVMNKIDQLTIEELDILDSLENYVPISSQHKWNLEELMEEVWNRCEMLRVYTKPKGSSPDYDEPVILHAHQPTIEQFCNRLHRNLIDSFAYAWVWGKSAKHQPQRCGKEHVLEDEDIVQIVKKAGGA</sequence>
<dbReference type="Pfam" id="PF16897">
    <property type="entry name" value="MMR_HSR1_Xtn"/>
    <property type="match status" value="1"/>
</dbReference>
<dbReference type="FunFam" id="3.40.50.300:FF:000740">
    <property type="entry name" value="Putative GTP-binding protein 1"/>
    <property type="match status" value="1"/>
</dbReference>